<accession>A0A0F9FIM4</accession>
<dbReference type="AlphaFoldDB" id="A0A0F9FIM4"/>
<gene>
    <name evidence="1" type="ORF">LCGC14_2238700</name>
</gene>
<name>A0A0F9FIM4_9ZZZZ</name>
<sequence length="192" mass="20897">MPKPLPYRLSKAIDQSFVASLIKLLSEAALNDHDDNDAVYMGVPHGKLSDQAPVRGGGVVNMPDLAVLGHFAPVLAPLEAFYTALDDDASRDLLLRLVAYRLLGSRAVKLPLCTPEYQAIEDHWCASGRETDLRAAIDLGDGRYCLSCHDSTSFCIFEQLAAHGDPRVRFPLLAGPASEAYLSCEGFHPGFR</sequence>
<evidence type="ECO:0000313" key="1">
    <source>
        <dbReference type="EMBL" id="KKL57110.1"/>
    </source>
</evidence>
<reference evidence="1" key="1">
    <citation type="journal article" date="2015" name="Nature">
        <title>Complex archaea that bridge the gap between prokaryotes and eukaryotes.</title>
        <authorList>
            <person name="Spang A."/>
            <person name="Saw J.H."/>
            <person name="Jorgensen S.L."/>
            <person name="Zaremba-Niedzwiedzka K."/>
            <person name="Martijn J."/>
            <person name="Lind A.E."/>
            <person name="van Eijk R."/>
            <person name="Schleper C."/>
            <person name="Guy L."/>
            <person name="Ettema T.J."/>
        </authorList>
    </citation>
    <scope>NUCLEOTIDE SEQUENCE</scope>
</reference>
<proteinExistence type="predicted"/>
<protein>
    <submittedName>
        <fullName evidence="1">Uncharacterized protein</fullName>
    </submittedName>
</protein>
<dbReference type="EMBL" id="LAZR01030277">
    <property type="protein sequence ID" value="KKL57110.1"/>
    <property type="molecule type" value="Genomic_DNA"/>
</dbReference>
<comment type="caution">
    <text evidence="1">The sequence shown here is derived from an EMBL/GenBank/DDBJ whole genome shotgun (WGS) entry which is preliminary data.</text>
</comment>
<organism evidence="1">
    <name type="scientific">marine sediment metagenome</name>
    <dbReference type="NCBI Taxonomy" id="412755"/>
    <lineage>
        <taxon>unclassified sequences</taxon>
        <taxon>metagenomes</taxon>
        <taxon>ecological metagenomes</taxon>
    </lineage>
</organism>